<comment type="caution">
    <text evidence="1">The sequence shown here is derived from an EMBL/GenBank/DDBJ whole genome shotgun (WGS) entry which is preliminary data.</text>
</comment>
<accession>A0A841BU36</accession>
<evidence type="ECO:0000313" key="1">
    <source>
        <dbReference type="EMBL" id="MBB5871714.1"/>
    </source>
</evidence>
<dbReference type="AlphaFoldDB" id="A0A841BU36"/>
<gene>
    <name evidence="1" type="ORF">F4553_005093</name>
</gene>
<sequence>MDRPVNPSYREATAQDRVEGVVLAHLSIELGHLYMDDFRAGPDRLREMFAAVAPWVQAAKRRCAAEVTGKARISTCFLIDDYFTVFSSPREVIPQLMAAAGEAGLQLDYVARESACAVADRVPVAELVAARLVADPPPGTNGSRPPVQQTGWLCNGSRSPQTVVEEAMSAARTWQPPRENGAVNHSVFLDVELWRDTPAGRLYACAFLASVWQLLRLGLIRDNGVPVATAQPWDGGAFPDQWSALAPVTRLRPEAAAFAAYTTFSVLASRFLPVEHAVRTILSQVSTERALAAMVAERALGEKLTLSPEIVGRIRYAFD</sequence>
<dbReference type="EMBL" id="JACHMN010000002">
    <property type="protein sequence ID" value="MBB5871714.1"/>
    <property type="molecule type" value="Genomic_DNA"/>
</dbReference>
<dbReference type="InterPro" id="IPR049747">
    <property type="entry name" value="SCO2522-like"/>
</dbReference>
<dbReference type="NCBIfam" id="NF040566">
    <property type="entry name" value="SCO2522_fam"/>
    <property type="match status" value="1"/>
</dbReference>
<protein>
    <submittedName>
        <fullName evidence="1">Uncharacterized protein</fullName>
    </submittedName>
</protein>
<keyword evidence="2" id="KW-1185">Reference proteome</keyword>
<name>A0A841BU36_9ACTN</name>
<dbReference type="RefSeq" id="WP_221470014.1">
    <property type="nucleotide sequence ID" value="NZ_JACHMN010000002.1"/>
</dbReference>
<reference evidence="1 2" key="1">
    <citation type="submission" date="2020-08" db="EMBL/GenBank/DDBJ databases">
        <title>Sequencing the genomes of 1000 actinobacteria strains.</title>
        <authorList>
            <person name="Klenk H.-P."/>
        </authorList>
    </citation>
    <scope>NUCLEOTIDE SEQUENCE [LARGE SCALE GENOMIC DNA]</scope>
    <source>
        <strain evidence="1 2">DSM 45362</strain>
    </source>
</reference>
<dbReference type="Proteomes" id="UP000587527">
    <property type="component" value="Unassembled WGS sequence"/>
</dbReference>
<evidence type="ECO:0000313" key="2">
    <source>
        <dbReference type="Proteomes" id="UP000587527"/>
    </source>
</evidence>
<proteinExistence type="predicted"/>
<organism evidence="1 2">
    <name type="scientific">Allocatelliglobosispora scoriae</name>
    <dbReference type="NCBI Taxonomy" id="643052"/>
    <lineage>
        <taxon>Bacteria</taxon>
        <taxon>Bacillati</taxon>
        <taxon>Actinomycetota</taxon>
        <taxon>Actinomycetes</taxon>
        <taxon>Micromonosporales</taxon>
        <taxon>Micromonosporaceae</taxon>
        <taxon>Allocatelliglobosispora</taxon>
    </lineage>
</organism>